<keyword evidence="1" id="KW-0472">Membrane</keyword>
<sequence length="93" mass="10533">MFPTVEAYRKSYRDFVSVMLNKQTANEWKLQAIQITNAASPFYIISKLFFVFIQNVAGYTVHLVVLIILVIVEISDFDDLGLKIMSAEPGTLS</sequence>
<comment type="caution">
    <text evidence="2">The sequence shown here is derived from an EMBL/GenBank/DDBJ whole genome shotgun (WGS) entry which is preliminary data.</text>
</comment>
<evidence type="ECO:0000313" key="2">
    <source>
        <dbReference type="EMBL" id="KAK9197998.1"/>
    </source>
</evidence>
<dbReference type="Proteomes" id="UP001428341">
    <property type="component" value="Unassembled WGS sequence"/>
</dbReference>
<organism evidence="2 3">
    <name type="scientific">Citrus x changshan-huyou</name>
    <dbReference type="NCBI Taxonomy" id="2935761"/>
    <lineage>
        <taxon>Eukaryota</taxon>
        <taxon>Viridiplantae</taxon>
        <taxon>Streptophyta</taxon>
        <taxon>Embryophyta</taxon>
        <taxon>Tracheophyta</taxon>
        <taxon>Spermatophyta</taxon>
        <taxon>Magnoliopsida</taxon>
        <taxon>eudicotyledons</taxon>
        <taxon>Gunneridae</taxon>
        <taxon>Pentapetalae</taxon>
        <taxon>rosids</taxon>
        <taxon>malvids</taxon>
        <taxon>Sapindales</taxon>
        <taxon>Rutaceae</taxon>
        <taxon>Aurantioideae</taxon>
        <taxon>Citrus</taxon>
    </lineage>
</organism>
<evidence type="ECO:0000256" key="1">
    <source>
        <dbReference type="SAM" id="Phobius"/>
    </source>
</evidence>
<protein>
    <submittedName>
        <fullName evidence="2">Uncharacterized protein</fullName>
    </submittedName>
</protein>
<accession>A0AAP0M646</accession>
<dbReference type="AlphaFoldDB" id="A0AAP0M646"/>
<keyword evidence="3" id="KW-1185">Reference proteome</keyword>
<keyword evidence="1" id="KW-1133">Transmembrane helix</keyword>
<evidence type="ECO:0000313" key="3">
    <source>
        <dbReference type="Proteomes" id="UP001428341"/>
    </source>
</evidence>
<reference evidence="2 3" key="1">
    <citation type="submission" date="2024-05" db="EMBL/GenBank/DDBJ databases">
        <title>Haplotype-resolved chromosome-level genome assembly of Huyou (Citrus changshanensis).</title>
        <authorList>
            <person name="Miao C."/>
            <person name="Chen W."/>
            <person name="Wu Y."/>
            <person name="Wang L."/>
            <person name="Zhao S."/>
            <person name="Grierson D."/>
            <person name="Xu C."/>
            <person name="Chen K."/>
        </authorList>
    </citation>
    <scope>NUCLEOTIDE SEQUENCE [LARGE SCALE GENOMIC DNA]</scope>
    <source>
        <strain evidence="2">01-14</strain>
        <tissue evidence="2">Leaf</tissue>
    </source>
</reference>
<dbReference type="EMBL" id="JBCGBO010000005">
    <property type="protein sequence ID" value="KAK9197998.1"/>
    <property type="molecule type" value="Genomic_DNA"/>
</dbReference>
<feature type="transmembrane region" description="Helical" evidence="1">
    <location>
        <begin position="48"/>
        <end position="72"/>
    </location>
</feature>
<gene>
    <name evidence="2" type="ORF">WN944_013181</name>
</gene>
<keyword evidence="1" id="KW-0812">Transmembrane</keyword>
<proteinExistence type="predicted"/>
<name>A0AAP0M646_9ROSI</name>